<evidence type="ECO:0000313" key="2">
    <source>
        <dbReference type="Proteomes" id="UP000501690"/>
    </source>
</evidence>
<gene>
    <name evidence="1" type="ORF">DEO72_LG5g321</name>
</gene>
<proteinExistence type="predicted"/>
<protein>
    <submittedName>
        <fullName evidence="1">Uncharacterized protein</fullName>
    </submittedName>
</protein>
<name>A0A4D6LTB1_VIGUN</name>
<sequence length="72" mass="8301">MQKHMEQQKQLRLTPLCSLGFCHPPSLPPSISHHSSITTKLDTHQFWLLKIVNLSVDGTKKLYSYKLKKELA</sequence>
<organism evidence="1 2">
    <name type="scientific">Vigna unguiculata</name>
    <name type="common">Cowpea</name>
    <dbReference type="NCBI Taxonomy" id="3917"/>
    <lineage>
        <taxon>Eukaryota</taxon>
        <taxon>Viridiplantae</taxon>
        <taxon>Streptophyta</taxon>
        <taxon>Embryophyta</taxon>
        <taxon>Tracheophyta</taxon>
        <taxon>Spermatophyta</taxon>
        <taxon>Magnoliopsida</taxon>
        <taxon>eudicotyledons</taxon>
        <taxon>Gunneridae</taxon>
        <taxon>Pentapetalae</taxon>
        <taxon>rosids</taxon>
        <taxon>fabids</taxon>
        <taxon>Fabales</taxon>
        <taxon>Fabaceae</taxon>
        <taxon>Papilionoideae</taxon>
        <taxon>50 kb inversion clade</taxon>
        <taxon>NPAAA clade</taxon>
        <taxon>indigoferoid/millettioid clade</taxon>
        <taxon>Phaseoleae</taxon>
        <taxon>Vigna</taxon>
    </lineage>
</organism>
<reference evidence="1 2" key="1">
    <citation type="submission" date="2019-04" db="EMBL/GenBank/DDBJ databases">
        <title>An improved genome assembly and genetic linkage map for asparagus bean, Vigna unguiculata ssp. sesquipedialis.</title>
        <authorList>
            <person name="Xia Q."/>
            <person name="Zhang R."/>
            <person name="Dong Y."/>
        </authorList>
    </citation>
    <scope>NUCLEOTIDE SEQUENCE [LARGE SCALE GENOMIC DNA]</scope>
    <source>
        <tissue evidence="1">Leaf</tissue>
    </source>
</reference>
<dbReference type="EMBL" id="CP039349">
    <property type="protein sequence ID" value="QCD92259.1"/>
    <property type="molecule type" value="Genomic_DNA"/>
</dbReference>
<accession>A0A4D6LTB1</accession>
<dbReference type="AlphaFoldDB" id="A0A4D6LTB1"/>
<evidence type="ECO:0000313" key="1">
    <source>
        <dbReference type="EMBL" id="QCD92259.1"/>
    </source>
</evidence>
<dbReference type="Proteomes" id="UP000501690">
    <property type="component" value="Linkage Group LG5"/>
</dbReference>
<keyword evidence="2" id="KW-1185">Reference proteome</keyword>